<feature type="binding site" evidence="14">
    <location>
        <position position="189"/>
    </location>
    <ligand>
        <name>NADP(+)</name>
        <dbReference type="ChEBI" id="CHEBI:58349"/>
    </ligand>
</feature>
<feature type="binding site" evidence="14">
    <location>
        <position position="173"/>
    </location>
    <ligand>
        <name>NADP(+)</name>
        <dbReference type="ChEBI" id="CHEBI:58349"/>
    </ligand>
</feature>
<name>X5MB90_9HYPH</name>
<dbReference type="SUPFAM" id="SSF53927">
    <property type="entry name" value="Cytidine deaminase-like"/>
    <property type="match status" value="1"/>
</dbReference>
<evidence type="ECO:0000256" key="4">
    <source>
        <dbReference type="ARBA" id="ARBA00005259"/>
    </source>
</evidence>
<organism evidence="17 18">
    <name type="scientific">Candidatus Phaeomarinibacter ectocarpi</name>
    <dbReference type="NCBI Taxonomy" id="1458461"/>
    <lineage>
        <taxon>Bacteria</taxon>
        <taxon>Pseudomonadati</taxon>
        <taxon>Pseudomonadota</taxon>
        <taxon>Alphaproteobacteria</taxon>
        <taxon>Hyphomicrobiales</taxon>
        <taxon>Parvibaculaceae</taxon>
        <taxon>Candidatus Phaeomarinibacter</taxon>
    </lineage>
</organism>
<keyword evidence="7 12" id="KW-0479">Metal-binding</keyword>
<dbReference type="AlphaFoldDB" id="X5MB90"/>
<evidence type="ECO:0000259" key="16">
    <source>
        <dbReference type="PROSITE" id="PS51747"/>
    </source>
</evidence>
<dbReference type="PROSITE" id="PS00903">
    <property type="entry name" value="CYT_DCMP_DEAMINASES_1"/>
    <property type="match status" value="1"/>
</dbReference>
<dbReference type="InterPro" id="IPR050765">
    <property type="entry name" value="Riboflavin_Biosynth_HTPR"/>
</dbReference>
<dbReference type="GO" id="GO:0050661">
    <property type="term" value="F:NADP binding"/>
    <property type="evidence" value="ECO:0007669"/>
    <property type="project" value="InterPro"/>
</dbReference>
<dbReference type="Gene3D" id="3.40.140.10">
    <property type="entry name" value="Cytidine Deaminase, domain 2"/>
    <property type="match status" value="1"/>
</dbReference>
<keyword evidence="9 12" id="KW-0521">NADP</keyword>
<evidence type="ECO:0000256" key="7">
    <source>
        <dbReference type="ARBA" id="ARBA00022723"/>
    </source>
</evidence>
<comment type="pathway">
    <text evidence="3 12">Cofactor biosynthesis; riboflavin biosynthesis; 5-amino-6-(D-ribitylamino)uracil from GTP: step 3/4.</text>
</comment>
<dbReference type="InterPro" id="IPR016193">
    <property type="entry name" value="Cytidine_deaminase-like"/>
</dbReference>
<comment type="catalytic activity">
    <reaction evidence="12">
        <text>5-amino-6-(5-phospho-D-ribitylamino)uracil + NADP(+) = 5-amino-6-(5-phospho-D-ribosylamino)uracil + NADPH + H(+)</text>
        <dbReference type="Rhea" id="RHEA:17845"/>
        <dbReference type="ChEBI" id="CHEBI:15378"/>
        <dbReference type="ChEBI" id="CHEBI:57783"/>
        <dbReference type="ChEBI" id="CHEBI:58349"/>
        <dbReference type="ChEBI" id="CHEBI:58421"/>
        <dbReference type="ChEBI" id="CHEBI:58453"/>
        <dbReference type="EC" id="1.1.1.193"/>
    </reaction>
</comment>
<proteinExistence type="inferred from homology"/>
<evidence type="ECO:0000256" key="5">
    <source>
        <dbReference type="ARBA" id="ARBA00007417"/>
    </source>
</evidence>
<feature type="binding site" evidence="14">
    <location>
        <position position="215"/>
    </location>
    <ligand>
        <name>NADP(+)</name>
        <dbReference type="ChEBI" id="CHEBI:58349"/>
    </ligand>
</feature>
<comment type="cofactor">
    <cofactor evidence="12 15">
        <name>Zn(2+)</name>
        <dbReference type="ChEBI" id="CHEBI:29105"/>
    </cofactor>
    <text evidence="12 15">Binds 1 zinc ion.</text>
</comment>
<dbReference type="HOGENOM" id="CLU_036590_1_1_5"/>
<dbReference type="Proteomes" id="UP000032160">
    <property type="component" value="Chromosome I"/>
</dbReference>
<dbReference type="EMBL" id="HG966617">
    <property type="protein sequence ID" value="CDO61348.1"/>
    <property type="molecule type" value="Genomic_DNA"/>
</dbReference>
<comment type="similarity">
    <text evidence="5 12">In the C-terminal section; belongs to the HTP reductase family.</text>
</comment>
<feature type="binding site" evidence="14">
    <location>
        <position position="315"/>
    </location>
    <ligand>
        <name>substrate</name>
    </ligand>
</feature>
<dbReference type="Pfam" id="PF01872">
    <property type="entry name" value="RibD_C"/>
    <property type="match status" value="1"/>
</dbReference>
<evidence type="ECO:0000256" key="1">
    <source>
        <dbReference type="ARBA" id="ARBA00002151"/>
    </source>
</evidence>
<protein>
    <recommendedName>
        <fullName evidence="12">Riboflavin biosynthesis protein RibD</fullName>
    </recommendedName>
    <domain>
        <recommendedName>
            <fullName evidence="12">Diaminohydroxyphosphoribosylaminopyrimidine deaminase</fullName>
            <shortName evidence="12">DRAP deaminase</shortName>
            <ecNumber evidence="12">3.5.4.26</ecNumber>
        </recommendedName>
        <alternativeName>
            <fullName evidence="12">Riboflavin-specific deaminase</fullName>
        </alternativeName>
    </domain>
    <domain>
        <recommendedName>
            <fullName evidence="12">5-amino-6-(5-phosphoribosylamino)uracil reductase</fullName>
            <ecNumber evidence="12">1.1.1.193</ecNumber>
        </recommendedName>
        <alternativeName>
            <fullName evidence="12">HTP reductase</fullName>
        </alternativeName>
    </domain>
</protein>
<dbReference type="PIRSF" id="PIRSF006769">
    <property type="entry name" value="RibD"/>
    <property type="match status" value="1"/>
</dbReference>
<evidence type="ECO:0000256" key="2">
    <source>
        <dbReference type="ARBA" id="ARBA00004882"/>
    </source>
</evidence>
<evidence type="ECO:0000313" key="18">
    <source>
        <dbReference type="Proteomes" id="UP000032160"/>
    </source>
</evidence>
<evidence type="ECO:0000256" key="12">
    <source>
        <dbReference type="PIRNR" id="PIRNR006769"/>
    </source>
</evidence>
<evidence type="ECO:0000313" key="17">
    <source>
        <dbReference type="EMBL" id="CDO61348.1"/>
    </source>
</evidence>
<reference evidence="17 18" key="1">
    <citation type="journal article" date="2014" name="Front. Genet.">
        <title>Genome and metabolic network of "Candidatus Phaeomarinobacter ectocarpi" Ec32, a new candidate genus of Alphaproteobacteria frequently associated with brown algae.</title>
        <authorList>
            <person name="Dittami S.M."/>
            <person name="Barbeyron T."/>
            <person name="Boyen C."/>
            <person name="Cambefort J."/>
            <person name="Collet G."/>
            <person name="Delage L."/>
            <person name="Gobet A."/>
            <person name="Groisillier A."/>
            <person name="Leblanc C."/>
            <person name="Michel G."/>
            <person name="Scornet D."/>
            <person name="Siegel A."/>
            <person name="Tapia J.E."/>
            <person name="Tonon T."/>
        </authorList>
    </citation>
    <scope>NUCLEOTIDE SEQUENCE [LARGE SCALE GENOMIC DNA]</scope>
    <source>
        <strain evidence="17 18">Ec32</strain>
    </source>
</reference>
<keyword evidence="8 12" id="KW-0862">Zinc</keyword>
<comment type="function">
    <text evidence="1 12">Converts 2,5-diamino-6-(ribosylamino)-4(3h)-pyrimidinone 5'-phosphate into 5-amino-6-(ribosylamino)-2,4(1h,3h)-pyrimidinedione 5'-phosphate.</text>
</comment>
<gene>
    <name evidence="17" type="ORF">BN1012_Phect3136</name>
</gene>
<comment type="pathway">
    <text evidence="2 12">Cofactor biosynthesis; riboflavin biosynthesis; 5-amino-6-(D-ribitylamino)uracil from GTP: step 2/4.</text>
</comment>
<feature type="binding site" evidence="15">
    <location>
        <position position="69"/>
    </location>
    <ligand>
        <name>Zn(2+)</name>
        <dbReference type="ChEBI" id="CHEBI:29105"/>
        <note>catalytic</note>
    </ligand>
</feature>
<dbReference type="InterPro" id="IPR002734">
    <property type="entry name" value="RibDG_C"/>
</dbReference>
<dbReference type="GO" id="GO:0008270">
    <property type="term" value="F:zinc ion binding"/>
    <property type="evidence" value="ECO:0007669"/>
    <property type="project" value="InterPro"/>
</dbReference>
<dbReference type="EC" id="3.5.4.26" evidence="12"/>
<feature type="binding site" evidence="15">
    <location>
        <position position="94"/>
    </location>
    <ligand>
        <name>Zn(2+)</name>
        <dbReference type="ChEBI" id="CHEBI:29105"/>
        <note>catalytic</note>
    </ligand>
</feature>
<dbReference type="GO" id="GO:0008703">
    <property type="term" value="F:5-amino-6-(5-phosphoribosylamino)uracil reductase activity"/>
    <property type="evidence" value="ECO:0007669"/>
    <property type="project" value="UniProtKB-EC"/>
</dbReference>
<dbReference type="EC" id="1.1.1.193" evidence="12"/>
<evidence type="ECO:0000256" key="6">
    <source>
        <dbReference type="ARBA" id="ARBA00022619"/>
    </source>
</evidence>
<dbReference type="PATRIC" id="fig|1458461.3.peg.3143"/>
<feature type="binding site" evidence="15">
    <location>
        <position position="103"/>
    </location>
    <ligand>
        <name>Zn(2+)</name>
        <dbReference type="ChEBI" id="CHEBI:29105"/>
        <note>catalytic</note>
    </ligand>
</feature>
<keyword evidence="12 17" id="KW-0378">Hydrolase</keyword>
<dbReference type="InterPro" id="IPR024072">
    <property type="entry name" value="DHFR-like_dom_sf"/>
</dbReference>
<dbReference type="InterPro" id="IPR011549">
    <property type="entry name" value="RibD_C"/>
</dbReference>
<dbReference type="InterPro" id="IPR002125">
    <property type="entry name" value="CMP_dCMP_dom"/>
</dbReference>
<evidence type="ECO:0000256" key="10">
    <source>
        <dbReference type="ARBA" id="ARBA00023002"/>
    </source>
</evidence>
<evidence type="ECO:0000256" key="11">
    <source>
        <dbReference type="ARBA" id="ARBA00023268"/>
    </source>
</evidence>
<dbReference type="PANTHER" id="PTHR38011:SF7">
    <property type="entry name" value="2,5-DIAMINO-6-RIBOSYLAMINO-4(3H)-PYRIMIDINONE 5'-PHOSPHATE REDUCTASE"/>
    <property type="match status" value="1"/>
</dbReference>
<sequence>MDLSPKEQVAPKERMAIDLRFMRMALTLARRGLGQVAPNPSVGCVLVDTSGDVPLVVGRGWTQPGGRPHAETQAIGRAGARARGTTAYVTLEPCAHTGKTGPCAQALIDAGISRAVVACTDDDPRVNGQGVAMLKDGGISVTEGVLEDEAKDANSGFTCRVTRNRPEVLLKIASTLDGKIATHTGKSHWITGEMARERTHLMRAQADAIMIGSATAIVDDPQLTCRLPGLSGRSPIRVIADGRLRLPLTSKLVRTASDTPVILLTREDADKDRAQAFEEQGVDLITVPLGPDNQMNMGAALTLLAERGITRVMVEGGARLAASLLRDNLIDRIEWFQAPKIIGDDGYSAVAGLGLDDIDLDAGFERQAVIALGEDVLTSLRVRHDI</sequence>
<keyword evidence="11" id="KW-0511">Multifunctional enzyme</keyword>
<keyword evidence="18" id="KW-1185">Reference proteome</keyword>
<dbReference type="KEGG" id="pect:BN1012_Phect3136"/>
<dbReference type="SUPFAM" id="SSF53597">
    <property type="entry name" value="Dihydrofolate reductase-like"/>
    <property type="match status" value="1"/>
</dbReference>
<comment type="catalytic activity">
    <reaction evidence="12">
        <text>2,5-diamino-6-hydroxy-4-(5-phosphoribosylamino)-pyrimidine + H2O + H(+) = 5-amino-6-(5-phospho-D-ribosylamino)uracil + NH4(+)</text>
        <dbReference type="Rhea" id="RHEA:21868"/>
        <dbReference type="ChEBI" id="CHEBI:15377"/>
        <dbReference type="ChEBI" id="CHEBI:15378"/>
        <dbReference type="ChEBI" id="CHEBI:28938"/>
        <dbReference type="ChEBI" id="CHEBI:58453"/>
        <dbReference type="ChEBI" id="CHEBI:58614"/>
        <dbReference type="EC" id="3.5.4.26"/>
    </reaction>
</comment>
<dbReference type="NCBIfam" id="TIGR00227">
    <property type="entry name" value="ribD_Cterm"/>
    <property type="match status" value="1"/>
</dbReference>
<comment type="similarity">
    <text evidence="4 12">In the N-terminal section; belongs to the cytidine and deoxycytidylate deaminase family.</text>
</comment>
<evidence type="ECO:0000256" key="3">
    <source>
        <dbReference type="ARBA" id="ARBA00004910"/>
    </source>
</evidence>
<dbReference type="Pfam" id="PF00383">
    <property type="entry name" value="dCMP_cyt_deam_1"/>
    <property type="match status" value="1"/>
</dbReference>
<feature type="active site" description="Proton donor" evidence="13">
    <location>
        <position position="71"/>
    </location>
</feature>
<evidence type="ECO:0000256" key="13">
    <source>
        <dbReference type="PIRSR" id="PIRSR006769-1"/>
    </source>
</evidence>
<evidence type="ECO:0000256" key="14">
    <source>
        <dbReference type="PIRSR" id="PIRSR006769-2"/>
    </source>
</evidence>
<feature type="binding site" evidence="14">
    <location>
        <begin position="317"/>
        <end position="323"/>
    </location>
    <ligand>
        <name>NADP(+)</name>
        <dbReference type="ChEBI" id="CHEBI:58349"/>
    </ligand>
</feature>
<feature type="binding site" evidence="14">
    <location>
        <position position="223"/>
    </location>
    <ligand>
        <name>substrate</name>
    </ligand>
</feature>
<dbReference type="UniPathway" id="UPA00275">
    <property type="reaction ID" value="UER00401"/>
</dbReference>
<feature type="binding site" evidence="14">
    <location>
        <position position="203"/>
    </location>
    <ligand>
        <name>substrate</name>
    </ligand>
</feature>
<dbReference type="RefSeq" id="WP_244442960.1">
    <property type="nucleotide sequence ID" value="NZ_HG966617.1"/>
</dbReference>
<dbReference type="Gene3D" id="3.40.430.10">
    <property type="entry name" value="Dihydrofolate Reductase, subunit A"/>
    <property type="match status" value="1"/>
</dbReference>
<dbReference type="GO" id="GO:0008835">
    <property type="term" value="F:diaminohydroxyphosphoribosylaminopyrimidine deaminase activity"/>
    <property type="evidence" value="ECO:0007669"/>
    <property type="project" value="UniProtKB-EC"/>
</dbReference>
<evidence type="ECO:0000256" key="8">
    <source>
        <dbReference type="ARBA" id="ARBA00022833"/>
    </source>
</evidence>
<keyword evidence="6 12" id="KW-0686">Riboflavin biosynthesis</keyword>
<accession>X5MB90</accession>
<dbReference type="NCBIfam" id="TIGR00326">
    <property type="entry name" value="eubact_ribD"/>
    <property type="match status" value="1"/>
</dbReference>
<feature type="domain" description="CMP/dCMP-type deaminase" evidence="16">
    <location>
        <begin position="16"/>
        <end position="142"/>
    </location>
</feature>
<evidence type="ECO:0000256" key="15">
    <source>
        <dbReference type="PIRSR" id="PIRSR006769-3"/>
    </source>
</evidence>
<dbReference type="CDD" id="cd01284">
    <property type="entry name" value="Riboflavin_deaminase-reductase"/>
    <property type="match status" value="1"/>
</dbReference>
<dbReference type="InterPro" id="IPR004794">
    <property type="entry name" value="Eubact_RibD"/>
</dbReference>
<dbReference type="PANTHER" id="PTHR38011">
    <property type="entry name" value="DIHYDROFOLATE REDUCTASE FAMILY PROTEIN (AFU_ORTHOLOGUE AFUA_8G06820)"/>
    <property type="match status" value="1"/>
</dbReference>
<dbReference type="PROSITE" id="PS51747">
    <property type="entry name" value="CYT_DCMP_DEAMINASES_2"/>
    <property type="match status" value="1"/>
</dbReference>
<feature type="binding site" evidence="14">
    <location>
        <position position="219"/>
    </location>
    <ligand>
        <name>NADP(+)</name>
        <dbReference type="ChEBI" id="CHEBI:58349"/>
    </ligand>
</feature>
<keyword evidence="10 12" id="KW-0560">Oxidoreductase</keyword>
<feature type="binding site" evidence="14">
    <location>
        <position position="226"/>
    </location>
    <ligand>
        <name>substrate</name>
    </ligand>
</feature>
<feature type="binding site" evidence="14">
    <location>
        <position position="187"/>
    </location>
    <ligand>
        <name>substrate</name>
    </ligand>
</feature>
<dbReference type="GO" id="GO:0009231">
    <property type="term" value="P:riboflavin biosynthetic process"/>
    <property type="evidence" value="ECO:0007669"/>
    <property type="project" value="UniProtKB-UniPathway"/>
</dbReference>
<dbReference type="InterPro" id="IPR016192">
    <property type="entry name" value="APOBEC/CMP_deaminase_Zn-bd"/>
</dbReference>
<dbReference type="STRING" id="1458461.BN1012_Phect3136"/>
<evidence type="ECO:0000256" key="9">
    <source>
        <dbReference type="ARBA" id="ARBA00022857"/>
    </source>
</evidence>